<feature type="chain" id="PRO_5035203581" description="TraB domain-containing protein" evidence="1">
    <location>
        <begin position="20"/>
        <end position="390"/>
    </location>
</feature>
<keyword evidence="3" id="KW-1185">Reference proteome</keyword>
<accession>A0A8J5XQU6</accession>
<dbReference type="CDD" id="cd14726">
    <property type="entry name" value="TraB_PrgY-like"/>
    <property type="match status" value="1"/>
</dbReference>
<name>A0A8J5XQU6_DIALT</name>
<sequence>MRAIASLAALALLAPSGRLSLPRARAVVGGSGAIDDALSRGRVIVWQPSGARPSAGAVGAGWRSDEAPSHVDPATVVLVGTSHIVGTAQSAALVRDVILAVRPDAVIVELCRSRRALLYPPPAAAPSRAPNPFGVSGARGEAWFAAVRRSLELGGPTSLALRLLLARAASATLDASGAPGGGLGAVAYGADFVAAREAAEHVDAMVVLGDRPIEITLERAWDAMSLRERARLLAFGLALVAGARAPAARDGGAARAAQRADAVDAATERAGVLDVECMAALLVAQFPSLHRTLVVERDVYLSLTARSSRAVSGARCVVAVVGAGHIEGVVRALDEEHRGQFKALTSTPRRARAKLRVWGAPAPLVDRLVRDCAIGLGLYAATALWNGPSA</sequence>
<reference evidence="2" key="1">
    <citation type="submission" date="2021-05" db="EMBL/GenBank/DDBJ databases">
        <title>The genome of the haptophyte Pavlova lutheri (Diacronema luteri, Pavlovales) - a model for lipid biosynthesis in eukaryotic algae.</title>
        <authorList>
            <person name="Hulatt C.J."/>
            <person name="Posewitz M.C."/>
        </authorList>
    </citation>
    <scope>NUCLEOTIDE SEQUENCE</scope>
    <source>
        <strain evidence="2">NIVA-4/92</strain>
    </source>
</reference>
<dbReference type="InterPro" id="IPR046345">
    <property type="entry name" value="TraB_PrgY-like"/>
</dbReference>
<gene>
    <name evidence="2" type="ORF">KFE25_012322</name>
</gene>
<dbReference type="AlphaFoldDB" id="A0A8J5XQU6"/>
<dbReference type="PANTHER" id="PTHR21530:SF0">
    <property type="entry name" value="TRAB FAMILY PROTEIN"/>
    <property type="match status" value="1"/>
</dbReference>
<dbReference type="OrthoDB" id="48306at2759"/>
<organism evidence="2 3">
    <name type="scientific">Diacronema lutheri</name>
    <name type="common">Unicellular marine alga</name>
    <name type="synonym">Monochrysis lutheri</name>
    <dbReference type="NCBI Taxonomy" id="2081491"/>
    <lineage>
        <taxon>Eukaryota</taxon>
        <taxon>Haptista</taxon>
        <taxon>Haptophyta</taxon>
        <taxon>Pavlovophyceae</taxon>
        <taxon>Pavlovales</taxon>
        <taxon>Pavlovaceae</taxon>
        <taxon>Diacronema</taxon>
    </lineage>
</organism>
<evidence type="ECO:0000256" key="1">
    <source>
        <dbReference type="SAM" id="SignalP"/>
    </source>
</evidence>
<dbReference type="OMA" id="FDYREAM"/>
<evidence type="ECO:0008006" key="4">
    <source>
        <dbReference type="Google" id="ProtNLM"/>
    </source>
</evidence>
<dbReference type="PANTHER" id="PTHR21530">
    <property type="entry name" value="PHEROMONE SHUTDOWN PROTEIN"/>
    <property type="match status" value="1"/>
</dbReference>
<keyword evidence="1" id="KW-0732">Signal</keyword>
<dbReference type="Proteomes" id="UP000751190">
    <property type="component" value="Unassembled WGS sequence"/>
</dbReference>
<evidence type="ECO:0000313" key="3">
    <source>
        <dbReference type="Proteomes" id="UP000751190"/>
    </source>
</evidence>
<proteinExistence type="predicted"/>
<feature type="signal peptide" evidence="1">
    <location>
        <begin position="1"/>
        <end position="19"/>
    </location>
</feature>
<evidence type="ECO:0000313" key="2">
    <source>
        <dbReference type="EMBL" id="KAG8464959.1"/>
    </source>
</evidence>
<dbReference type="EMBL" id="JAGTXO010000011">
    <property type="protein sequence ID" value="KAG8464959.1"/>
    <property type="molecule type" value="Genomic_DNA"/>
</dbReference>
<protein>
    <recommendedName>
        <fullName evidence="4">TraB domain-containing protein</fullName>
    </recommendedName>
</protein>
<comment type="caution">
    <text evidence="2">The sequence shown here is derived from an EMBL/GenBank/DDBJ whole genome shotgun (WGS) entry which is preliminary data.</text>
</comment>